<accession>A0A220U990</accession>
<dbReference type="EMBL" id="CP022315">
    <property type="protein sequence ID" value="ASK64451.1"/>
    <property type="molecule type" value="Genomic_DNA"/>
</dbReference>
<dbReference type="Proteomes" id="UP000198312">
    <property type="component" value="Chromosome"/>
</dbReference>
<sequence length="85" mass="9949">MYGEQVYTEYLQGASFSWGRYEFSAGCFTLFSPNQESDFDDAIYLPERRVHFAGEHTSSFHGWVEGAIESGIRSSYEVYYRKDKY</sequence>
<name>A0A220U990_9BACI</name>
<dbReference type="InterPro" id="IPR036188">
    <property type="entry name" value="FAD/NAD-bd_sf"/>
</dbReference>
<protein>
    <recommendedName>
        <fullName evidence="1">Amine oxidase domain-containing protein</fullName>
    </recommendedName>
</protein>
<evidence type="ECO:0000313" key="3">
    <source>
        <dbReference type="Proteomes" id="UP000198312"/>
    </source>
</evidence>
<proteinExistence type="predicted"/>
<dbReference type="AlphaFoldDB" id="A0A220U990"/>
<evidence type="ECO:0000259" key="1">
    <source>
        <dbReference type="Pfam" id="PF01593"/>
    </source>
</evidence>
<organism evidence="2 3">
    <name type="scientific">Virgibacillus phasianinus</name>
    <dbReference type="NCBI Taxonomy" id="2017483"/>
    <lineage>
        <taxon>Bacteria</taxon>
        <taxon>Bacillati</taxon>
        <taxon>Bacillota</taxon>
        <taxon>Bacilli</taxon>
        <taxon>Bacillales</taxon>
        <taxon>Bacillaceae</taxon>
        <taxon>Virgibacillus</taxon>
    </lineage>
</organism>
<evidence type="ECO:0000313" key="2">
    <source>
        <dbReference type="EMBL" id="ASK64451.1"/>
    </source>
</evidence>
<feature type="domain" description="Amine oxidase" evidence="1">
    <location>
        <begin position="9"/>
        <end position="78"/>
    </location>
</feature>
<dbReference type="Gene3D" id="1.10.10.1620">
    <property type="match status" value="1"/>
</dbReference>
<dbReference type="KEGG" id="vil:CFK37_17000"/>
<dbReference type="GO" id="GO:0016491">
    <property type="term" value="F:oxidoreductase activity"/>
    <property type="evidence" value="ECO:0007669"/>
    <property type="project" value="InterPro"/>
</dbReference>
<keyword evidence="3" id="KW-1185">Reference proteome</keyword>
<reference evidence="2 3" key="1">
    <citation type="submission" date="2017-07" db="EMBL/GenBank/DDBJ databases">
        <title>Virgibacillus sp. LM2416.</title>
        <authorList>
            <person name="Tak E.J."/>
            <person name="Bae J.-W."/>
        </authorList>
    </citation>
    <scope>NUCLEOTIDE SEQUENCE [LARGE SCALE GENOMIC DNA]</scope>
    <source>
        <strain evidence="2 3">LM2416</strain>
    </source>
</reference>
<gene>
    <name evidence="2" type="ORF">CFK37_17000</name>
</gene>
<dbReference type="SUPFAM" id="SSF51905">
    <property type="entry name" value="FAD/NAD(P)-binding domain"/>
    <property type="match status" value="1"/>
</dbReference>
<dbReference type="Pfam" id="PF01593">
    <property type="entry name" value="Amino_oxidase"/>
    <property type="match status" value="1"/>
</dbReference>
<dbReference type="InterPro" id="IPR002937">
    <property type="entry name" value="Amino_oxidase"/>
</dbReference>
<dbReference type="OrthoDB" id="25353at2"/>
<dbReference type="RefSeq" id="WP_089063700.1">
    <property type="nucleotide sequence ID" value="NZ_CP022315.1"/>
</dbReference>